<name>A0A1T5LLS6_9FIRM</name>
<protein>
    <submittedName>
        <fullName evidence="2">Uncharacterized protein</fullName>
    </submittedName>
</protein>
<feature type="transmembrane region" description="Helical" evidence="1">
    <location>
        <begin position="12"/>
        <end position="39"/>
    </location>
</feature>
<dbReference type="EMBL" id="FUZT01000007">
    <property type="protein sequence ID" value="SKC76906.1"/>
    <property type="molecule type" value="Genomic_DNA"/>
</dbReference>
<evidence type="ECO:0000313" key="2">
    <source>
        <dbReference type="EMBL" id="SKC76906.1"/>
    </source>
</evidence>
<keyword evidence="3" id="KW-1185">Reference proteome</keyword>
<proteinExistence type="predicted"/>
<accession>A0A1T5LLS6</accession>
<dbReference type="AlphaFoldDB" id="A0A1T5LLS6"/>
<dbReference type="STRING" id="36842.SAMN02194393_03061"/>
<organism evidence="2 3">
    <name type="scientific">Maledivibacter halophilus</name>
    <dbReference type="NCBI Taxonomy" id="36842"/>
    <lineage>
        <taxon>Bacteria</taxon>
        <taxon>Bacillati</taxon>
        <taxon>Bacillota</taxon>
        <taxon>Clostridia</taxon>
        <taxon>Peptostreptococcales</taxon>
        <taxon>Caminicellaceae</taxon>
        <taxon>Maledivibacter</taxon>
    </lineage>
</organism>
<keyword evidence="1" id="KW-1133">Transmembrane helix</keyword>
<sequence length="80" mass="9362">MKDKISSKLLNGLVILEIISTIFLLIAISLVITVLLKISNRKLLDFNIDRIYLYLCNSISCVFSEAILRFYKMIIFWYNI</sequence>
<evidence type="ECO:0000256" key="1">
    <source>
        <dbReference type="SAM" id="Phobius"/>
    </source>
</evidence>
<reference evidence="2 3" key="1">
    <citation type="submission" date="2017-02" db="EMBL/GenBank/DDBJ databases">
        <authorList>
            <person name="Peterson S.W."/>
        </authorList>
    </citation>
    <scope>NUCLEOTIDE SEQUENCE [LARGE SCALE GENOMIC DNA]</scope>
    <source>
        <strain evidence="2 3">M1</strain>
    </source>
</reference>
<keyword evidence="1" id="KW-0472">Membrane</keyword>
<feature type="transmembrane region" description="Helical" evidence="1">
    <location>
        <begin position="51"/>
        <end position="71"/>
    </location>
</feature>
<dbReference type="Proteomes" id="UP000190285">
    <property type="component" value="Unassembled WGS sequence"/>
</dbReference>
<gene>
    <name evidence="2" type="ORF">SAMN02194393_03061</name>
</gene>
<evidence type="ECO:0000313" key="3">
    <source>
        <dbReference type="Proteomes" id="UP000190285"/>
    </source>
</evidence>
<keyword evidence="1" id="KW-0812">Transmembrane</keyword>